<keyword evidence="1" id="KW-1133">Transmembrane helix</keyword>
<feature type="transmembrane region" description="Helical" evidence="1">
    <location>
        <begin position="553"/>
        <end position="574"/>
    </location>
</feature>
<dbReference type="PANTHER" id="PTHR43767:SF1">
    <property type="entry name" value="NONRIBOSOMAL PEPTIDE SYNTHASE PES1 (EUROFUNG)-RELATED"/>
    <property type="match status" value="1"/>
</dbReference>
<feature type="transmembrane region" description="Helical" evidence="1">
    <location>
        <begin position="662"/>
        <end position="682"/>
    </location>
</feature>
<dbReference type="Proteomes" id="UP001596337">
    <property type="component" value="Unassembled WGS sequence"/>
</dbReference>
<organism evidence="5 6">
    <name type="scientific">Haloechinothrix salitolerans</name>
    <dbReference type="NCBI Taxonomy" id="926830"/>
    <lineage>
        <taxon>Bacteria</taxon>
        <taxon>Bacillati</taxon>
        <taxon>Actinomycetota</taxon>
        <taxon>Actinomycetes</taxon>
        <taxon>Pseudonocardiales</taxon>
        <taxon>Pseudonocardiaceae</taxon>
        <taxon>Haloechinothrix</taxon>
    </lineage>
</organism>
<dbReference type="Pfam" id="PF00550">
    <property type="entry name" value="PP-binding"/>
    <property type="match status" value="1"/>
</dbReference>
<dbReference type="InterPro" id="IPR000873">
    <property type="entry name" value="AMP-dep_synth/lig_dom"/>
</dbReference>
<keyword evidence="6" id="KW-1185">Reference proteome</keyword>
<feature type="domain" description="Carrier" evidence="3">
    <location>
        <begin position="478"/>
        <end position="523"/>
    </location>
</feature>
<keyword evidence="1" id="KW-0812">Transmembrane</keyword>
<keyword evidence="1" id="KW-0472">Membrane</keyword>
<evidence type="ECO:0000259" key="3">
    <source>
        <dbReference type="Pfam" id="PF00550"/>
    </source>
</evidence>
<protein>
    <submittedName>
        <fullName evidence="5">AMP-binding protein</fullName>
    </submittedName>
</protein>
<dbReference type="InterPro" id="IPR009081">
    <property type="entry name" value="PP-bd_ACP"/>
</dbReference>
<feature type="transmembrane region" description="Helical" evidence="1">
    <location>
        <begin position="580"/>
        <end position="605"/>
    </location>
</feature>
<evidence type="ECO:0000259" key="4">
    <source>
        <dbReference type="Pfam" id="PF01757"/>
    </source>
</evidence>
<dbReference type="Pfam" id="PF01757">
    <property type="entry name" value="Acyl_transf_3"/>
    <property type="match status" value="1"/>
</dbReference>
<evidence type="ECO:0000313" key="5">
    <source>
        <dbReference type="EMBL" id="MFC6869194.1"/>
    </source>
</evidence>
<dbReference type="SUPFAM" id="SSF47336">
    <property type="entry name" value="ACP-like"/>
    <property type="match status" value="1"/>
</dbReference>
<dbReference type="Gene3D" id="3.40.50.12780">
    <property type="entry name" value="N-terminal domain of ligase-like"/>
    <property type="match status" value="1"/>
</dbReference>
<feature type="transmembrane region" description="Helical" evidence="1">
    <location>
        <begin position="790"/>
        <end position="811"/>
    </location>
</feature>
<dbReference type="Pfam" id="PF00501">
    <property type="entry name" value="AMP-binding"/>
    <property type="match status" value="1"/>
</dbReference>
<reference evidence="6" key="1">
    <citation type="journal article" date="2019" name="Int. J. Syst. Evol. Microbiol.">
        <title>The Global Catalogue of Microorganisms (GCM) 10K type strain sequencing project: providing services to taxonomists for standard genome sequencing and annotation.</title>
        <authorList>
            <consortium name="The Broad Institute Genomics Platform"/>
            <consortium name="The Broad Institute Genome Sequencing Center for Infectious Disease"/>
            <person name="Wu L."/>
            <person name="Ma J."/>
        </authorList>
    </citation>
    <scope>NUCLEOTIDE SEQUENCE [LARGE SCALE GENOMIC DNA]</scope>
    <source>
        <strain evidence="6">KCTC 32255</strain>
    </source>
</reference>
<dbReference type="InterPro" id="IPR050237">
    <property type="entry name" value="ATP-dep_AMP-bd_enzyme"/>
</dbReference>
<comment type="caution">
    <text evidence="5">The sequence shown here is derived from an EMBL/GenBank/DDBJ whole genome shotgun (WGS) entry which is preliminary data.</text>
</comment>
<gene>
    <name evidence="5" type="ORF">ACFQGD_18805</name>
</gene>
<feature type="transmembrane region" description="Helical" evidence="1">
    <location>
        <begin position="717"/>
        <end position="738"/>
    </location>
</feature>
<feature type="transmembrane region" description="Helical" evidence="1">
    <location>
        <begin position="694"/>
        <end position="711"/>
    </location>
</feature>
<feature type="transmembrane region" description="Helical" evidence="1">
    <location>
        <begin position="817"/>
        <end position="838"/>
    </location>
</feature>
<evidence type="ECO:0000313" key="6">
    <source>
        <dbReference type="Proteomes" id="UP001596337"/>
    </source>
</evidence>
<evidence type="ECO:0000259" key="2">
    <source>
        <dbReference type="Pfam" id="PF00501"/>
    </source>
</evidence>
<dbReference type="EMBL" id="JBHSXX010000001">
    <property type="protein sequence ID" value="MFC6869194.1"/>
    <property type="molecule type" value="Genomic_DNA"/>
</dbReference>
<accession>A0ABW2C355</accession>
<proteinExistence type="predicted"/>
<dbReference type="RefSeq" id="WP_345402910.1">
    <property type="nucleotide sequence ID" value="NZ_BAABLA010000112.1"/>
</dbReference>
<sequence>MSVDAAPHRTVEDRGVAGVPFATSLAQHGERTALIDAHGQRLTYRELADRVAAMRARLGTTRRLVLVAAANDVDPIVAYLAALSGGHPVLLASAHDAAYREELIASYDPDVVIDEKFTERRVGTAHTLHPSLALLLSTSGSTGSPKLVRLSARNVQANAESIARYLEIEPTDRPITSLPMQYCYGLSVINSNLLRGAGLVLTDASVIEPEFWALFREHGCTSLHGVPYTFDLLDRADFAEMDLPSLRYVTQAGGKLAPERVREFARLGRRDGWRLFVMYGQTEATARMAYLPPEQAERHPDAIGVAIPGGDFELAFVSDGGDQGELIYRGPNVMLGYAEHPEDLAEGRTVTALATGDLARRTPDGLYVITGRASRFVKVYGLRIDLDRVERLCAEQGIVAHCTGEDERVLVAVSTDDDVAPVTDLVTAALGLPAASVRVGVVGEVPRLASGKVDYAALSASLAASDVQSEDPPPAAGVREIFASVLPHYTPGDIRDGDSFVTLGGDSLSYVRASVALEKLLGELPADWPSLPVAELERHRPRRRAFAVVETNIILRAIAIVLVVSGHVGLFHILGGAHLLLMLAGWSFARFVLGAGAAKGFLIASDARKEPFTTPRAILRSAARIAVPSVAWLAWRAAVTEDVGWANVLLVHNYLGTSPANGYWFVEVLVQTLLLLSLLFAIPAVRRFERRHPFLMPLVVLAVSLTGRLFVGDMAHFFDWALTTHAMLWFFALGWLVFRARTWPQQLVVVAAALVTVPGFFDDLAREGIVLVGLVLVLFVPRLRVPRVLVAPIGLIASASLYIYLTHYVLLPGMLAIASRLVVTAAGIALGVAVWFIVERGTATAVRLWRSKVTSGEQLGIESDVRAGG</sequence>
<feature type="domain" description="Acyltransferase 3" evidence="4">
    <location>
        <begin position="554"/>
        <end position="838"/>
    </location>
</feature>
<dbReference type="PANTHER" id="PTHR43767">
    <property type="entry name" value="LONG-CHAIN-FATTY-ACID--COA LIGASE"/>
    <property type="match status" value="1"/>
</dbReference>
<name>A0ABW2C355_9PSEU</name>
<evidence type="ECO:0000256" key="1">
    <source>
        <dbReference type="SAM" id="Phobius"/>
    </source>
</evidence>
<dbReference type="SUPFAM" id="SSF56801">
    <property type="entry name" value="Acetyl-CoA synthetase-like"/>
    <property type="match status" value="1"/>
</dbReference>
<feature type="domain" description="AMP-dependent synthetase/ligase" evidence="2">
    <location>
        <begin position="22"/>
        <end position="337"/>
    </location>
</feature>
<dbReference type="InterPro" id="IPR036736">
    <property type="entry name" value="ACP-like_sf"/>
</dbReference>
<dbReference type="InterPro" id="IPR002656">
    <property type="entry name" value="Acyl_transf_3_dom"/>
</dbReference>
<dbReference type="InterPro" id="IPR042099">
    <property type="entry name" value="ANL_N_sf"/>
</dbReference>